<dbReference type="InterPro" id="IPR002051">
    <property type="entry name" value="Haem_Oase"/>
</dbReference>
<dbReference type="PANTHER" id="PTHR10720:SF0">
    <property type="entry name" value="HEME OXYGENASE"/>
    <property type="match status" value="1"/>
</dbReference>
<proteinExistence type="predicted"/>
<evidence type="ECO:0000256" key="2">
    <source>
        <dbReference type="ARBA" id="ARBA00022723"/>
    </source>
</evidence>
<accession>A0A085WSD5</accession>
<protein>
    <submittedName>
        <fullName evidence="4">Heme oxygenase</fullName>
    </submittedName>
</protein>
<dbReference type="InterPro" id="IPR016084">
    <property type="entry name" value="Haem_Oase-like_multi-hlx"/>
</dbReference>
<reference evidence="4 5" key="1">
    <citation type="submission" date="2014-04" db="EMBL/GenBank/DDBJ databases">
        <title>Genome assembly of Hyalangium minutum DSM 14724.</title>
        <authorList>
            <person name="Sharma G."/>
            <person name="Subramanian S."/>
        </authorList>
    </citation>
    <scope>NUCLEOTIDE SEQUENCE [LARGE SCALE GENOMIC DNA]</scope>
    <source>
        <strain evidence="4 5">DSM 14724</strain>
    </source>
</reference>
<keyword evidence="1" id="KW-0349">Heme</keyword>
<dbReference type="CDD" id="cd19165">
    <property type="entry name" value="HemeO"/>
    <property type="match status" value="1"/>
</dbReference>
<evidence type="ECO:0000313" key="5">
    <source>
        <dbReference type="Proteomes" id="UP000028725"/>
    </source>
</evidence>
<dbReference type="GO" id="GO:0006788">
    <property type="term" value="P:heme oxidation"/>
    <property type="evidence" value="ECO:0007669"/>
    <property type="project" value="InterPro"/>
</dbReference>
<dbReference type="Gene3D" id="1.20.910.10">
    <property type="entry name" value="Heme oxygenase-like"/>
    <property type="match status" value="1"/>
</dbReference>
<comment type="caution">
    <text evidence="4">The sequence shown here is derived from an EMBL/GenBank/DDBJ whole genome shotgun (WGS) entry which is preliminary data.</text>
</comment>
<dbReference type="InterPro" id="IPR016053">
    <property type="entry name" value="Haem_Oase-like"/>
</dbReference>
<dbReference type="GO" id="GO:0004392">
    <property type="term" value="F:heme oxygenase (decyclizing) activity"/>
    <property type="evidence" value="ECO:0007669"/>
    <property type="project" value="InterPro"/>
</dbReference>
<sequence length="272" mass="30236">MGSVHYDFDFDNRYQFKEGTMSAATVVSLMDRIPVTGQVSLSVRLEEGTAATRREADQTPFLRSLFRGPWGTSVYGQLVRGRHYVTYLQCLLEVYEALEAAMESLCGHPVVGGFLLPELWRSRAIEADLRCFLGDSWQEAPRPDHLSALHVERIRQLRVVAPHLLVAHAYARYARDILAGPVLASQVARTFELSEEEGTAFFQAVKAESLELLRLRGNGNLDKLPLTEEGKSEVVQEARLAFRLDTLLSDALARESLGMEASRMGGGLGGLR</sequence>
<evidence type="ECO:0000313" key="4">
    <source>
        <dbReference type="EMBL" id="KFE70598.1"/>
    </source>
</evidence>
<keyword evidence="2" id="KW-0479">Metal-binding</keyword>
<name>A0A085WSD5_9BACT</name>
<dbReference type="PANTHER" id="PTHR10720">
    <property type="entry name" value="HEME OXYGENASE"/>
    <property type="match status" value="1"/>
</dbReference>
<dbReference type="GO" id="GO:0046872">
    <property type="term" value="F:metal ion binding"/>
    <property type="evidence" value="ECO:0007669"/>
    <property type="project" value="UniProtKB-KW"/>
</dbReference>
<dbReference type="Proteomes" id="UP000028725">
    <property type="component" value="Unassembled WGS sequence"/>
</dbReference>
<organism evidence="4 5">
    <name type="scientific">Hyalangium minutum</name>
    <dbReference type="NCBI Taxonomy" id="394096"/>
    <lineage>
        <taxon>Bacteria</taxon>
        <taxon>Pseudomonadati</taxon>
        <taxon>Myxococcota</taxon>
        <taxon>Myxococcia</taxon>
        <taxon>Myxococcales</taxon>
        <taxon>Cystobacterineae</taxon>
        <taxon>Archangiaceae</taxon>
        <taxon>Hyalangium</taxon>
    </lineage>
</organism>
<dbReference type="STRING" id="394096.DB31_5640"/>
<keyword evidence="5" id="KW-1185">Reference proteome</keyword>
<dbReference type="SUPFAM" id="SSF48613">
    <property type="entry name" value="Heme oxygenase-like"/>
    <property type="match status" value="1"/>
</dbReference>
<evidence type="ECO:0000256" key="1">
    <source>
        <dbReference type="ARBA" id="ARBA00022617"/>
    </source>
</evidence>
<dbReference type="EMBL" id="JMCB01000003">
    <property type="protein sequence ID" value="KFE70598.1"/>
    <property type="molecule type" value="Genomic_DNA"/>
</dbReference>
<dbReference type="Pfam" id="PF01126">
    <property type="entry name" value="Heme_oxygenase"/>
    <property type="match status" value="1"/>
</dbReference>
<gene>
    <name evidence="4" type="ORF">DB31_5640</name>
</gene>
<keyword evidence="3" id="KW-0408">Iron</keyword>
<dbReference type="AlphaFoldDB" id="A0A085WSD5"/>
<dbReference type="PRINTS" id="PR00088">
    <property type="entry name" value="HAEMOXYGNASE"/>
</dbReference>
<evidence type="ECO:0000256" key="3">
    <source>
        <dbReference type="ARBA" id="ARBA00023004"/>
    </source>
</evidence>